<reference evidence="1 2" key="1">
    <citation type="journal article" date="2009" name="Stand. Genomic Sci.">
        <title>Complete genome sequence of Kytococcus sedentarius type strain (541).</title>
        <authorList>
            <person name="Sims D."/>
            <person name="Brettin T."/>
            <person name="Detter J.C."/>
            <person name="Han C."/>
            <person name="Lapidus A."/>
            <person name="Copeland A."/>
            <person name="Glavina Del Rio T."/>
            <person name="Nolan M."/>
            <person name="Chen F."/>
            <person name="Lucas S."/>
            <person name="Tice H."/>
            <person name="Cheng J.F."/>
            <person name="Bruce D."/>
            <person name="Goodwin L."/>
            <person name="Pitluck S."/>
            <person name="Ovchinnikova G."/>
            <person name="Pati A."/>
            <person name="Ivanova N."/>
            <person name="Mavrommatis K."/>
            <person name="Chen A."/>
            <person name="Palaniappan K."/>
            <person name="D'haeseleer P."/>
            <person name="Chain P."/>
            <person name="Bristow J."/>
            <person name="Eisen J.A."/>
            <person name="Markowitz V."/>
            <person name="Hugenholtz P."/>
            <person name="Schneider S."/>
            <person name="Goker M."/>
            <person name="Pukall R."/>
            <person name="Kyrpides N.C."/>
            <person name="Klenk H.P."/>
        </authorList>
    </citation>
    <scope>NUCLEOTIDE SEQUENCE [LARGE SCALE GENOMIC DNA]</scope>
    <source>
        <strain evidence="2">ATCC 14392 / DSM 20547 / JCM 11482 / CCUG 33030 / NBRC 15357 / NCTC 11040 / CCM 314 / 541</strain>
    </source>
</reference>
<sequence>MTSPSQNPSPGADETADRQQTAELMETVIRVIGDPQVTHQQVMALSESLGRNAVLFLTAMAAHAAQIRVGQDLLDHADSLTAEQRGWLPDPREIEKALGTQPDAFTMAGAVHDSFGTITGKLLEQGDAEERHEAAHQAESLALLGAALGGKEGQARMAELSHEMGFEVAFSRLHAYFAMMVRQVSHVTGDDWATAVDRVAEQLRTA</sequence>
<organism evidence="1 2">
    <name type="scientific">Kytococcus sedentarius (strain ATCC 14392 / DSM 20547 / JCM 11482 / CCUG 33030 / NBRC 15357 / NCTC 11040 / CCM 314 / 541)</name>
    <name type="common">Micrococcus sedentarius</name>
    <dbReference type="NCBI Taxonomy" id="478801"/>
    <lineage>
        <taxon>Bacteria</taxon>
        <taxon>Bacillati</taxon>
        <taxon>Actinomycetota</taxon>
        <taxon>Actinomycetes</taxon>
        <taxon>Micrococcales</taxon>
        <taxon>Kytococcaceae</taxon>
        <taxon>Kytococcus</taxon>
    </lineage>
</organism>
<dbReference type="HOGENOM" id="CLU_1330494_0_0_11"/>
<evidence type="ECO:0000313" key="2">
    <source>
        <dbReference type="Proteomes" id="UP000006666"/>
    </source>
</evidence>
<dbReference type="EMBL" id="CP001686">
    <property type="protein sequence ID" value="ACV07202.1"/>
    <property type="molecule type" value="Genomic_DNA"/>
</dbReference>
<gene>
    <name evidence="1" type="ordered locus">Ksed_22190</name>
</gene>
<evidence type="ECO:0000313" key="1">
    <source>
        <dbReference type="EMBL" id="ACV07202.1"/>
    </source>
</evidence>
<keyword evidence="2" id="KW-1185">Reference proteome</keyword>
<dbReference type="KEGG" id="kse:Ksed_22190"/>
<dbReference type="STRING" id="478801.Ksed_22190"/>
<dbReference type="AlphaFoldDB" id="C7NLV3"/>
<protein>
    <submittedName>
        <fullName evidence="1">Uncharacterized protein</fullName>
    </submittedName>
</protein>
<dbReference type="Proteomes" id="UP000006666">
    <property type="component" value="Chromosome"/>
</dbReference>
<proteinExistence type="predicted"/>
<dbReference type="RefSeq" id="WP_015780135.1">
    <property type="nucleotide sequence ID" value="NC_013169.1"/>
</dbReference>
<accession>C7NLV3</accession>
<name>C7NLV3_KYTSD</name>